<comment type="caution">
    <text evidence="1">The sequence shown here is derived from an EMBL/GenBank/DDBJ whole genome shotgun (WGS) entry which is preliminary data.</text>
</comment>
<keyword evidence="2" id="KW-1185">Reference proteome</keyword>
<gene>
    <name evidence="1" type="ORF">EDD61_1103</name>
</gene>
<dbReference type="AlphaFoldDB" id="A0A4R3TDE4"/>
<dbReference type="GO" id="GO:0005975">
    <property type="term" value="P:carbohydrate metabolic process"/>
    <property type="evidence" value="ECO:0007669"/>
    <property type="project" value="InterPro"/>
</dbReference>
<dbReference type="InterPro" id="IPR011013">
    <property type="entry name" value="Gal_mutarotase_sf_dom"/>
</dbReference>
<dbReference type="PANTHER" id="PTHR11122">
    <property type="entry name" value="APOSPORY-ASSOCIATED PROTEIN C-RELATED"/>
    <property type="match status" value="1"/>
</dbReference>
<evidence type="ECO:0000313" key="1">
    <source>
        <dbReference type="EMBL" id="TCU59196.1"/>
    </source>
</evidence>
<dbReference type="GO" id="GO:0016853">
    <property type="term" value="F:isomerase activity"/>
    <property type="evidence" value="ECO:0007669"/>
    <property type="project" value="InterPro"/>
</dbReference>
<reference evidence="1 2" key="1">
    <citation type="submission" date="2019-03" db="EMBL/GenBank/DDBJ databases">
        <title>Genomic Encyclopedia of Type Strains, Phase IV (KMG-IV): sequencing the most valuable type-strain genomes for metagenomic binning, comparative biology and taxonomic classification.</title>
        <authorList>
            <person name="Goeker M."/>
        </authorList>
    </citation>
    <scope>NUCLEOTIDE SEQUENCE [LARGE SCALE GENOMIC DNA]</scope>
    <source>
        <strain evidence="1 2">DSM 29481</strain>
    </source>
</reference>
<dbReference type="EMBL" id="SMBP01000010">
    <property type="protein sequence ID" value="TCU59196.1"/>
    <property type="molecule type" value="Genomic_DNA"/>
</dbReference>
<dbReference type="SUPFAM" id="SSF74650">
    <property type="entry name" value="Galactose mutarotase-like"/>
    <property type="match status" value="1"/>
</dbReference>
<dbReference type="CDD" id="cd09024">
    <property type="entry name" value="Aldose_epim_lacX"/>
    <property type="match status" value="1"/>
</dbReference>
<organism evidence="1 2">
    <name type="scientific">Longicatena caecimuris</name>
    <dbReference type="NCBI Taxonomy" id="1796635"/>
    <lineage>
        <taxon>Bacteria</taxon>
        <taxon>Bacillati</taxon>
        <taxon>Bacillota</taxon>
        <taxon>Erysipelotrichia</taxon>
        <taxon>Erysipelotrichales</taxon>
        <taxon>Erysipelotrichaceae</taxon>
        <taxon>Longicatena</taxon>
    </lineage>
</organism>
<dbReference type="Pfam" id="PF01263">
    <property type="entry name" value="Aldose_epim"/>
    <property type="match status" value="1"/>
</dbReference>
<dbReference type="Proteomes" id="UP000295773">
    <property type="component" value="Unassembled WGS sequence"/>
</dbReference>
<dbReference type="RefSeq" id="WP_132224799.1">
    <property type="nucleotide sequence ID" value="NZ_JANKBG010000010.1"/>
</dbReference>
<dbReference type="PANTHER" id="PTHR11122:SF13">
    <property type="entry name" value="GLUCOSE-6-PHOSPHATE 1-EPIMERASE"/>
    <property type="match status" value="1"/>
</dbReference>
<proteinExistence type="predicted"/>
<dbReference type="InterPro" id="IPR014718">
    <property type="entry name" value="GH-type_carb-bd"/>
</dbReference>
<name>A0A4R3TDE4_9FIRM</name>
<dbReference type="Gene3D" id="2.70.98.10">
    <property type="match status" value="1"/>
</dbReference>
<protein>
    <submittedName>
        <fullName evidence="1">Galactose mutarotase-like enzyme</fullName>
    </submittedName>
</protein>
<dbReference type="InterPro" id="IPR008183">
    <property type="entry name" value="Aldose_1/G6P_1-epimerase"/>
</dbReference>
<accession>A0A4R3TDE4</accession>
<sequence length="287" mass="33106">MKLENERYEVTFVEKGGEIYSFTDKQTGLQYMWQGDNDNWGGKNPSLFPIIGNTYTKDYQINGKTYAMKNHGLIRYATLHCKKDDGKEVIMELDSSEETLAQYPFPFHYEIAYTLKDNKLTITYHITNTGENEMPFTFGLHPGFNCPLCEGEKFEEYTLSFTNEEHMQQLVFDPDKKHPYELKDVVIKDMPCSYEEIENFATLIYKDARSAYLTLKGPKGHGATISIAGYPYVAIWTAKKGAPFICLEPWYGHADFSEVKEDFYHREGTMLLSPGKTFTTAYTIEVF</sequence>
<dbReference type="InterPro" id="IPR037481">
    <property type="entry name" value="LacX"/>
</dbReference>
<dbReference type="GO" id="GO:0030246">
    <property type="term" value="F:carbohydrate binding"/>
    <property type="evidence" value="ECO:0007669"/>
    <property type="project" value="InterPro"/>
</dbReference>
<evidence type="ECO:0000313" key="2">
    <source>
        <dbReference type="Proteomes" id="UP000295773"/>
    </source>
</evidence>